<keyword evidence="2" id="KW-1185">Reference proteome</keyword>
<dbReference type="RefSeq" id="WP_214535028.1">
    <property type="nucleotide sequence ID" value="NZ_JAHFVK010000001.1"/>
</dbReference>
<organism evidence="1 2">
    <name type="scientific">Croceibacterium selenioxidans</name>
    <dbReference type="NCBI Taxonomy" id="2838833"/>
    <lineage>
        <taxon>Bacteria</taxon>
        <taxon>Pseudomonadati</taxon>
        <taxon>Pseudomonadota</taxon>
        <taxon>Alphaproteobacteria</taxon>
        <taxon>Sphingomonadales</taxon>
        <taxon>Erythrobacteraceae</taxon>
        <taxon>Croceibacterium</taxon>
    </lineage>
</organism>
<evidence type="ECO:0000313" key="1">
    <source>
        <dbReference type="EMBL" id="MBT2133694.1"/>
    </source>
</evidence>
<sequence length="55" mass="5982">MAELGKARRDNVTEVLTRAGIPPERIHDAGECGLEGDSRSFDNAESVLIIMQRVG</sequence>
<dbReference type="EMBL" id="JAHFVK010000001">
    <property type="protein sequence ID" value="MBT2133694.1"/>
    <property type="molecule type" value="Genomic_DNA"/>
</dbReference>
<name>A0ABS5W1W7_9SPHN</name>
<reference evidence="1 2" key="1">
    <citation type="submission" date="2021-05" db="EMBL/GenBank/DDBJ databases">
        <title>Croceibacterium sp. LX-88 genome sequence.</title>
        <authorList>
            <person name="Luo X."/>
        </authorList>
    </citation>
    <scope>NUCLEOTIDE SEQUENCE [LARGE SCALE GENOMIC DNA]</scope>
    <source>
        <strain evidence="1 2">LX-88</strain>
    </source>
</reference>
<evidence type="ECO:0000313" key="2">
    <source>
        <dbReference type="Proteomes" id="UP000811255"/>
    </source>
</evidence>
<protein>
    <recommendedName>
        <fullName evidence="3">OmpA-like domain-containing protein</fullName>
    </recommendedName>
</protein>
<comment type="caution">
    <text evidence="1">The sequence shown here is derived from an EMBL/GenBank/DDBJ whole genome shotgun (WGS) entry which is preliminary data.</text>
</comment>
<gene>
    <name evidence="1" type="ORF">KK137_05040</name>
</gene>
<proteinExistence type="predicted"/>
<evidence type="ECO:0008006" key="3">
    <source>
        <dbReference type="Google" id="ProtNLM"/>
    </source>
</evidence>
<dbReference type="Proteomes" id="UP000811255">
    <property type="component" value="Unassembled WGS sequence"/>
</dbReference>
<accession>A0ABS5W1W7</accession>